<dbReference type="SMART" id="SM01260">
    <property type="entry name" value="LANC_like"/>
    <property type="match status" value="1"/>
</dbReference>
<comment type="caution">
    <text evidence="3">The sequence shown here is derived from an EMBL/GenBank/DDBJ whole genome shotgun (WGS) entry which is preliminary data.</text>
</comment>
<feature type="region of interest" description="Disordered" evidence="1">
    <location>
        <begin position="17"/>
        <end position="52"/>
    </location>
</feature>
<dbReference type="SUPFAM" id="SSF158745">
    <property type="entry name" value="LanC-like"/>
    <property type="match status" value="1"/>
</dbReference>
<gene>
    <name evidence="3" type="ORF">GCM10009665_57090</name>
</gene>
<dbReference type="EMBL" id="BAAALF010000134">
    <property type="protein sequence ID" value="GAA1259619.1"/>
    <property type="molecule type" value="Genomic_DNA"/>
</dbReference>
<feature type="compositionally biased region" description="Low complexity" evidence="1">
    <location>
        <begin position="21"/>
        <end position="37"/>
    </location>
</feature>
<dbReference type="PIRSF" id="PIRSF037228">
    <property type="entry name" value="Lant_mod_RumM"/>
    <property type="match status" value="1"/>
</dbReference>
<dbReference type="InterPro" id="IPR017146">
    <property type="entry name" value="Lanti_2_LanM"/>
</dbReference>
<dbReference type="InterPro" id="IPR007822">
    <property type="entry name" value="LANC-like"/>
</dbReference>
<dbReference type="CDD" id="cd04792">
    <property type="entry name" value="LanM-like"/>
    <property type="match status" value="1"/>
</dbReference>
<organism evidence="3 4">
    <name type="scientific">Kitasatospora nipponensis</name>
    <dbReference type="NCBI Taxonomy" id="258049"/>
    <lineage>
        <taxon>Bacteria</taxon>
        <taxon>Bacillati</taxon>
        <taxon>Actinomycetota</taxon>
        <taxon>Actinomycetes</taxon>
        <taxon>Kitasatosporales</taxon>
        <taxon>Streptomycetaceae</taxon>
        <taxon>Kitasatospora</taxon>
    </lineage>
</organism>
<evidence type="ECO:0000313" key="4">
    <source>
        <dbReference type="Proteomes" id="UP001500037"/>
    </source>
</evidence>
<dbReference type="Proteomes" id="UP001500037">
    <property type="component" value="Unassembled WGS sequence"/>
</dbReference>
<dbReference type="Pfam" id="PF13575">
    <property type="entry name" value="DUF4135"/>
    <property type="match status" value="1"/>
</dbReference>
<evidence type="ECO:0000259" key="2">
    <source>
        <dbReference type="Pfam" id="PF13575"/>
    </source>
</evidence>
<reference evidence="4" key="1">
    <citation type="journal article" date="2019" name="Int. J. Syst. Evol. Microbiol.">
        <title>The Global Catalogue of Microorganisms (GCM) 10K type strain sequencing project: providing services to taxonomists for standard genome sequencing and annotation.</title>
        <authorList>
            <consortium name="The Broad Institute Genomics Platform"/>
            <consortium name="The Broad Institute Genome Sequencing Center for Infectious Disease"/>
            <person name="Wu L."/>
            <person name="Ma J."/>
        </authorList>
    </citation>
    <scope>NUCLEOTIDE SEQUENCE [LARGE SCALE GENOMIC DNA]</scope>
    <source>
        <strain evidence="4">JCM 13004</strain>
    </source>
</reference>
<evidence type="ECO:0000256" key="1">
    <source>
        <dbReference type="SAM" id="MobiDB-lite"/>
    </source>
</evidence>
<name>A0ABP4HFC6_9ACTN</name>
<dbReference type="Gene3D" id="1.50.10.20">
    <property type="match status" value="1"/>
</dbReference>
<sequence length="1116" mass="117524">MAVPAIRRLIRLDRLPDARDPAAGGRPRRAAPAGGRRAPPPGPARNMGAAPHVPRGPRWHPRGMTDMGPSQDAALWWTRGVNRAERLTCPPQQPQTGGRGTAGDQDLVGPWRGDYPSAEQFEARLADLGLTAQGLHALLAESPDALAGRIGEPSWVAVVDRALAAAPETAPRPADGISWTEGFATVLAPFTETAADRLLEAAESTGAAAVADLKALRRCFTEQLGPALVAVARRTLVLELHVLRVTGRLTGATPQQRFADFVRHCAGRAALEALLHEYAVLARLLAQTCEQTVAAWLELLDRLAADRELLRPALLEGADPGLLVDVRTGAGDRHRQGRAVAVLTFEHGARVVHKPRPLGVHTHFNQAVDWLGERLPGLGLRTLAVLTRPGHGWVEHAAAEPCRDPAQVRRFYHRLGALLALVHALGCTDLHYENLIACADQPVLVDLETLFHPALARPPAVAEDPALQALDDSVLRTALLPLLLVGEHGAFDLSALGGEKGVPLPEEVADWAEAATDQMRLVRSSALSRGAANRPRLADAEADPGAHAESLLAGFRAGYDVIAAHRDELVDPVGPLARFAADETRVVARDTSHYLTLLDESTHPDVLRRALDRDRLLDILWRESVGDPARRPLVAAELAELWAGDVPLVTGRPARRGLTIGQLTATGPVAEPGLRWVTRRLATMSHTDRYDQEWLIRAALATRATEAGRRLTAAPTGPGPATVPDPERLLAAACAIADQILAGAHTNGHRVNWLGLEPLGERHWAVLPQGAGLPHGYCGTALFLAQLASLTGLERYATVARRAVRPVPELLAALAAHPQRLPEIGGGFSGLGGIAYTLSQLATLLDDREIAGWVGRAVELTQVAPAGSQDPGVLDGDAGCLAAMLAVHQAGGPEQAYATALECARRLALRPTTDLPAGGFTSGAAGIGWALLRFAEAGDGEPFARAGLAALRRSTGQLPRGEGSSTPSDGWYSPLTGTALAIADSPAAAADPALAALLTRELAAVANRAEPADHSLGYGEAGILELLLAVDPGHHRAPGAASARAGALLASLDRFGPRCGTPDAVPSPGLLTGLAGIGHGLLRLGFRARIPSVLLLRAPTAQTTRQKLPSLTGGLA</sequence>
<dbReference type="InterPro" id="IPR025410">
    <property type="entry name" value="Lant_dehyd"/>
</dbReference>
<proteinExistence type="predicted"/>
<dbReference type="Pfam" id="PF05147">
    <property type="entry name" value="LANC_like"/>
    <property type="match status" value="1"/>
</dbReference>
<evidence type="ECO:0000313" key="3">
    <source>
        <dbReference type="EMBL" id="GAA1259619.1"/>
    </source>
</evidence>
<feature type="domain" description="Lantibiotic biosynthesis protein dehydration" evidence="2">
    <location>
        <begin position="278"/>
        <end position="649"/>
    </location>
</feature>
<protein>
    <submittedName>
        <fullName evidence="3">Type 2 lanthipeptide synthetase LanM family protein</fullName>
    </submittedName>
</protein>
<accession>A0ABP4HFC6</accession>
<dbReference type="NCBIfam" id="TIGR03897">
    <property type="entry name" value="lanti_2_LanM"/>
    <property type="match status" value="1"/>
</dbReference>
<keyword evidence="4" id="KW-1185">Reference proteome</keyword>